<sequence>MKYFDLHDIDKKRHSSVRKHLLWEFDLKDFDFQKSKDIVIERVVQRGDKDDWLSVFNLYGVDVVKNSIRNIKYLNPKDLNFVVWVLEIPKEEMKCFKIRILINPNLESFSCPLLHIFQ</sequence>
<organism evidence="2 3">
    <name type="scientific">Belliella calami</name>
    <dbReference type="NCBI Taxonomy" id="2923436"/>
    <lineage>
        <taxon>Bacteria</taxon>
        <taxon>Pseudomonadati</taxon>
        <taxon>Bacteroidota</taxon>
        <taxon>Cytophagia</taxon>
        <taxon>Cytophagales</taxon>
        <taxon>Cyclobacteriaceae</taxon>
        <taxon>Belliella</taxon>
    </lineage>
</organism>
<protein>
    <recommendedName>
        <fullName evidence="1">DUF6922 domain-containing protein</fullName>
    </recommendedName>
</protein>
<dbReference type="Proteomes" id="UP001165488">
    <property type="component" value="Unassembled WGS sequence"/>
</dbReference>
<dbReference type="InterPro" id="IPR053830">
    <property type="entry name" value="DUF6922"/>
</dbReference>
<reference evidence="2" key="1">
    <citation type="submission" date="2022-03" db="EMBL/GenBank/DDBJ databases">
        <title>De novo assembled genomes of Belliella spp. (Cyclobacteriaceae) strains.</title>
        <authorList>
            <person name="Szabo A."/>
            <person name="Korponai K."/>
            <person name="Felfoldi T."/>
        </authorList>
    </citation>
    <scope>NUCLEOTIDE SEQUENCE</scope>
    <source>
        <strain evidence="2">DSM 107340</strain>
    </source>
</reference>
<dbReference type="EMBL" id="JAKZGS010000003">
    <property type="protein sequence ID" value="MCH7397552.1"/>
    <property type="molecule type" value="Genomic_DNA"/>
</dbReference>
<proteinExistence type="predicted"/>
<keyword evidence="3" id="KW-1185">Reference proteome</keyword>
<comment type="caution">
    <text evidence="2">The sequence shown here is derived from an EMBL/GenBank/DDBJ whole genome shotgun (WGS) entry which is preliminary data.</text>
</comment>
<evidence type="ECO:0000313" key="3">
    <source>
        <dbReference type="Proteomes" id="UP001165488"/>
    </source>
</evidence>
<accession>A0ABS9ULQ3</accession>
<feature type="domain" description="DUF6922" evidence="1">
    <location>
        <begin position="18"/>
        <end position="67"/>
    </location>
</feature>
<dbReference type="Pfam" id="PF21956">
    <property type="entry name" value="DUF6922"/>
    <property type="match status" value="1"/>
</dbReference>
<gene>
    <name evidence="2" type="ORF">MM236_06110</name>
</gene>
<evidence type="ECO:0000259" key="1">
    <source>
        <dbReference type="Pfam" id="PF21956"/>
    </source>
</evidence>
<name>A0ABS9ULQ3_9BACT</name>
<evidence type="ECO:0000313" key="2">
    <source>
        <dbReference type="EMBL" id="MCH7397552.1"/>
    </source>
</evidence>